<keyword evidence="8" id="KW-0010">Activator</keyword>
<dbReference type="EMBL" id="MU032345">
    <property type="protein sequence ID" value="KAF3768656.1"/>
    <property type="molecule type" value="Genomic_DNA"/>
</dbReference>
<evidence type="ECO:0000256" key="8">
    <source>
        <dbReference type="RuleBase" id="RU364140"/>
    </source>
</evidence>
<keyword evidence="4 8" id="KW-0805">Transcription regulation</keyword>
<evidence type="ECO:0000256" key="7">
    <source>
        <dbReference type="ARBA" id="ARBA00032014"/>
    </source>
</evidence>
<keyword evidence="11" id="KW-1185">Reference proteome</keyword>
<evidence type="ECO:0000256" key="9">
    <source>
        <dbReference type="SAM" id="MobiDB-lite"/>
    </source>
</evidence>
<evidence type="ECO:0000256" key="1">
    <source>
        <dbReference type="ARBA" id="ARBA00004123"/>
    </source>
</evidence>
<dbReference type="PANTHER" id="PTHR13114">
    <property type="entry name" value="MEDIATOR OF RNA POLYMERASE II TRANSCRIPTION SUBUNIT 17"/>
    <property type="match status" value="1"/>
</dbReference>
<gene>
    <name evidence="8" type="primary">MED17</name>
    <name evidence="10" type="ORF">M406DRAFT_23292</name>
</gene>
<dbReference type="OrthoDB" id="5319830at2759"/>
<dbReference type="AlphaFoldDB" id="A0A9P4Y8W2"/>
<comment type="similarity">
    <text evidence="2 8">Belongs to the Mediator complex subunit 17 family.</text>
</comment>
<evidence type="ECO:0000313" key="10">
    <source>
        <dbReference type="EMBL" id="KAF3768656.1"/>
    </source>
</evidence>
<proteinExistence type="inferred from homology"/>
<dbReference type="InterPro" id="IPR019313">
    <property type="entry name" value="Mediator_Med17"/>
</dbReference>
<evidence type="ECO:0000256" key="2">
    <source>
        <dbReference type="ARBA" id="ARBA00005635"/>
    </source>
</evidence>
<dbReference type="Proteomes" id="UP000803844">
    <property type="component" value="Unassembled WGS sequence"/>
</dbReference>
<evidence type="ECO:0000256" key="5">
    <source>
        <dbReference type="ARBA" id="ARBA00023163"/>
    </source>
</evidence>
<comment type="function">
    <text evidence="8">Component of the Mediator complex, a coactivator involved in the regulated transcription of nearly all RNA polymerase II-dependent genes. Mediator functions as a bridge to convey information from gene-specific regulatory proteins to the basal RNA polymerase II transcription machinery. Mediator is recruited to promoters by direct interactions with regulatory proteins and serves as a scaffold for the assembly of a functional preinitiation complex with RNA polymerase II and the general transcription factors.</text>
</comment>
<feature type="non-terminal residue" evidence="10">
    <location>
        <position position="481"/>
    </location>
</feature>
<dbReference type="GO" id="GO:0003712">
    <property type="term" value="F:transcription coregulator activity"/>
    <property type="evidence" value="ECO:0007669"/>
    <property type="project" value="InterPro"/>
</dbReference>
<feature type="region of interest" description="Disordered" evidence="9">
    <location>
        <begin position="38"/>
        <end position="77"/>
    </location>
</feature>
<comment type="caution">
    <text evidence="10">The sequence shown here is derived from an EMBL/GenBank/DDBJ whole genome shotgun (WGS) entry which is preliminary data.</text>
</comment>
<dbReference type="Pfam" id="PF10156">
    <property type="entry name" value="Med17"/>
    <property type="match status" value="1"/>
</dbReference>
<organism evidence="10 11">
    <name type="scientific">Cryphonectria parasitica (strain ATCC 38755 / EP155)</name>
    <dbReference type="NCBI Taxonomy" id="660469"/>
    <lineage>
        <taxon>Eukaryota</taxon>
        <taxon>Fungi</taxon>
        <taxon>Dikarya</taxon>
        <taxon>Ascomycota</taxon>
        <taxon>Pezizomycotina</taxon>
        <taxon>Sordariomycetes</taxon>
        <taxon>Sordariomycetidae</taxon>
        <taxon>Diaporthales</taxon>
        <taxon>Cryphonectriaceae</taxon>
        <taxon>Cryphonectria-Endothia species complex</taxon>
        <taxon>Cryphonectria</taxon>
    </lineage>
</organism>
<dbReference type="GO" id="GO:0070847">
    <property type="term" value="C:core mediator complex"/>
    <property type="evidence" value="ECO:0007669"/>
    <property type="project" value="TreeGrafter"/>
</dbReference>
<reference evidence="10" key="1">
    <citation type="journal article" date="2020" name="Phytopathology">
        <title>Genome sequence of the chestnut blight fungus Cryphonectria parasitica EP155: A fundamental resource for an archetypical invasive plant pathogen.</title>
        <authorList>
            <person name="Crouch J.A."/>
            <person name="Dawe A."/>
            <person name="Aerts A."/>
            <person name="Barry K."/>
            <person name="Churchill A.C.L."/>
            <person name="Grimwood J."/>
            <person name="Hillman B."/>
            <person name="Milgroom M.G."/>
            <person name="Pangilinan J."/>
            <person name="Smith M."/>
            <person name="Salamov A."/>
            <person name="Schmutz J."/>
            <person name="Yadav J."/>
            <person name="Grigoriev I.V."/>
            <person name="Nuss D."/>
        </authorList>
    </citation>
    <scope>NUCLEOTIDE SEQUENCE</scope>
    <source>
        <strain evidence="10">EP155</strain>
    </source>
</reference>
<keyword evidence="6 8" id="KW-0539">Nucleus</keyword>
<keyword evidence="5 8" id="KW-0804">Transcription</keyword>
<accession>A0A9P4Y8W2</accession>
<dbReference type="GO" id="GO:0006357">
    <property type="term" value="P:regulation of transcription by RNA polymerase II"/>
    <property type="evidence" value="ECO:0007669"/>
    <property type="project" value="InterPro"/>
</dbReference>
<comment type="subunit">
    <text evidence="8">Component of the Mediator complex.</text>
</comment>
<name>A0A9P4Y8W2_CRYP1</name>
<dbReference type="PANTHER" id="PTHR13114:SF7">
    <property type="entry name" value="MEDIATOR OF RNA POLYMERASE II TRANSCRIPTION SUBUNIT 17"/>
    <property type="match status" value="1"/>
</dbReference>
<comment type="subcellular location">
    <subcellularLocation>
        <location evidence="1 8">Nucleus</location>
    </subcellularLocation>
</comment>
<evidence type="ECO:0000256" key="6">
    <source>
        <dbReference type="ARBA" id="ARBA00023242"/>
    </source>
</evidence>
<feature type="compositionally biased region" description="Basic and acidic residues" evidence="9">
    <location>
        <begin position="48"/>
        <end position="61"/>
    </location>
</feature>
<dbReference type="GO" id="GO:0016592">
    <property type="term" value="C:mediator complex"/>
    <property type="evidence" value="ECO:0007669"/>
    <property type="project" value="InterPro"/>
</dbReference>
<dbReference type="Gene3D" id="6.10.250.2620">
    <property type="match status" value="1"/>
</dbReference>
<evidence type="ECO:0000256" key="4">
    <source>
        <dbReference type="ARBA" id="ARBA00023015"/>
    </source>
</evidence>
<evidence type="ECO:0000256" key="3">
    <source>
        <dbReference type="ARBA" id="ARBA00019610"/>
    </source>
</evidence>
<evidence type="ECO:0000313" key="11">
    <source>
        <dbReference type="Proteomes" id="UP000803844"/>
    </source>
</evidence>
<feature type="non-terminal residue" evidence="10">
    <location>
        <position position="1"/>
    </location>
</feature>
<feature type="compositionally biased region" description="Acidic residues" evidence="9">
    <location>
        <begin position="62"/>
        <end position="72"/>
    </location>
</feature>
<sequence>LSPLPLGDRRPQNLAEFIQRADFERGGFRNITEEALREEVETDGDGVVDSKEVDMLDGRSGEEEDDGLDEDDSQGKLKPEEYQAAIVEVMEQTDASLASEFISLLLSKEDPAQSSLSLSSVLRDLVGVGSLGVDKLVKSNTTEARLQDHKTVATGWKLGDIDRTVDSLLQSASRLQKEMATEAKYWEQVLAVSDKGWAVTRLPNEPENLGVRYGFSESAPNFRKTSLAPMRRGEDGNVDLDCDKTLGDSQRLLVTLERDGAVVGRSALPSSLLRDAPLEDRVLDARNTVFAQELWHELDREGRLFPGYGVCIEDGVLSYTYNTTSKIVVQLQTLPQGLDEEPARPLPEDQRAEALSAALHQLLTFARRVNKSKRSQTNPKTRKQTAQVQPYQLVRPLLAYTQHEEAVKEVTGFISDLTTLLQSAGVATAMFKLTEPPIDPSSAGANSSTSEALVRSLLRPFECYLELDITPESRVRIRCLT</sequence>
<protein>
    <recommendedName>
        <fullName evidence="3 8">Mediator of RNA polymerase II transcription subunit 17</fullName>
    </recommendedName>
    <alternativeName>
        <fullName evidence="7 8">Mediator complex subunit 17</fullName>
    </alternativeName>
</protein>